<name>A0A255GNB0_9ACTN</name>
<comment type="caution">
    <text evidence="2">The sequence shown here is derived from an EMBL/GenBank/DDBJ whole genome shotgun (WGS) entry which is preliminary data.</text>
</comment>
<dbReference type="InterPro" id="IPR043129">
    <property type="entry name" value="ATPase_NBD"/>
</dbReference>
<dbReference type="PANTHER" id="PTHR18964">
    <property type="entry name" value="ROK (REPRESSOR, ORF, KINASE) FAMILY"/>
    <property type="match status" value="1"/>
</dbReference>
<sequence length="313" mass="31901">MQVVALDIGGTKIAMAIVDEQGTIVREVRRPTVPGGDAEELFAPVADGLPELLAGWDPGDEVLVGIGSAGPINEPKGTISPINVPGWRDFPVSARVEAVVAEVTGRRVRVGLAGDGHCIALGEHWLGAGRGADSMVGMIVSTGVGGGAVLGGRLFYGDFGNAVHVGHTSVNFLGTACDCGSRGCVEMYARGPAMVAYARELGWEGEDARALADDARAGDETARAAIDRGMRALAAGIAALSAELDVRVFVIGGGVANAGEVVFAPLRKHLADFSGTLFVPSIDLRQAELDNAGLVGAAAVGLGLVGLGPLRPH</sequence>
<protein>
    <recommendedName>
        <fullName evidence="4">Glucokinase</fullName>
    </recommendedName>
</protein>
<evidence type="ECO:0000256" key="1">
    <source>
        <dbReference type="ARBA" id="ARBA00006479"/>
    </source>
</evidence>
<dbReference type="RefSeq" id="WP_094365368.1">
    <property type="nucleotide sequence ID" value="NZ_NMVQ01000046.1"/>
</dbReference>
<evidence type="ECO:0000313" key="3">
    <source>
        <dbReference type="Proteomes" id="UP000216311"/>
    </source>
</evidence>
<dbReference type="Proteomes" id="UP000216311">
    <property type="component" value="Unassembled WGS sequence"/>
</dbReference>
<dbReference type="EMBL" id="NMVQ01000046">
    <property type="protein sequence ID" value="OYO17289.1"/>
    <property type="molecule type" value="Genomic_DNA"/>
</dbReference>
<keyword evidence="3" id="KW-1185">Reference proteome</keyword>
<dbReference type="Gene3D" id="3.30.420.40">
    <property type="match status" value="2"/>
</dbReference>
<evidence type="ECO:0000313" key="2">
    <source>
        <dbReference type="EMBL" id="OYO17289.1"/>
    </source>
</evidence>
<comment type="similarity">
    <text evidence="1">Belongs to the ROK (NagC/XylR) family.</text>
</comment>
<dbReference type="AlphaFoldDB" id="A0A255GNB0"/>
<accession>A0A255GNB0</accession>
<dbReference type="InterPro" id="IPR000600">
    <property type="entry name" value="ROK"/>
</dbReference>
<gene>
    <name evidence="2" type="ORF">CGZ93_17160</name>
</gene>
<evidence type="ECO:0008006" key="4">
    <source>
        <dbReference type="Google" id="ProtNLM"/>
    </source>
</evidence>
<organism evidence="2 3">
    <name type="scientific">Enemella dayhoffiae</name>
    <dbReference type="NCBI Taxonomy" id="2016507"/>
    <lineage>
        <taxon>Bacteria</taxon>
        <taxon>Bacillati</taxon>
        <taxon>Actinomycetota</taxon>
        <taxon>Actinomycetes</taxon>
        <taxon>Propionibacteriales</taxon>
        <taxon>Propionibacteriaceae</taxon>
        <taxon>Enemella</taxon>
    </lineage>
</organism>
<proteinExistence type="inferred from homology"/>
<reference evidence="2 3" key="1">
    <citation type="submission" date="2017-07" db="EMBL/GenBank/DDBJ databases">
        <title>Draft whole genome sequences of clinical Proprionibacteriaceae strains.</title>
        <authorList>
            <person name="Bernier A.-M."/>
            <person name="Bernard K."/>
            <person name="Domingo M.-C."/>
        </authorList>
    </citation>
    <scope>NUCLEOTIDE SEQUENCE [LARGE SCALE GENOMIC DNA]</scope>
    <source>
        <strain evidence="2 3">NML 130396</strain>
    </source>
</reference>
<dbReference type="PANTHER" id="PTHR18964:SF169">
    <property type="entry name" value="N-ACETYLMANNOSAMINE KINASE"/>
    <property type="match status" value="1"/>
</dbReference>
<dbReference type="OrthoDB" id="9810372at2"/>
<dbReference type="SUPFAM" id="SSF53067">
    <property type="entry name" value="Actin-like ATPase domain"/>
    <property type="match status" value="1"/>
</dbReference>
<dbReference type="Pfam" id="PF00480">
    <property type="entry name" value="ROK"/>
    <property type="match status" value="1"/>
</dbReference>